<dbReference type="EMBL" id="LWDX02058339">
    <property type="protein sequence ID" value="OEL17894.1"/>
    <property type="molecule type" value="Genomic_DNA"/>
</dbReference>
<name>A0A1E5UYN5_9POAL</name>
<evidence type="ECO:0000313" key="5">
    <source>
        <dbReference type="EMBL" id="OEL17894.1"/>
    </source>
</evidence>
<keyword evidence="6" id="KW-1185">Reference proteome</keyword>
<feature type="domain" description="Ubiquitin-like protease family profile" evidence="4">
    <location>
        <begin position="1"/>
        <end position="226"/>
    </location>
</feature>
<proteinExistence type="inferred from homology"/>
<protein>
    <recommendedName>
        <fullName evidence="4">Ubiquitin-like protease family profile domain-containing protein</fullName>
    </recommendedName>
</protein>
<evidence type="ECO:0000313" key="6">
    <source>
        <dbReference type="Proteomes" id="UP000095767"/>
    </source>
</evidence>
<dbReference type="SUPFAM" id="SSF54001">
    <property type="entry name" value="Cysteine proteinases"/>
    <property type="match status" value="1"/>
</dbReference>
<dbReference type="Pfam" id="PF02902">
    <property type="entry name" value="Peptidase_C48"/>
    <property type="match status" value="1"/>
</dbReference>
<dbReference type="PROSITE" id="PS50600">
    <property type="entry name" value="ULP_PROTEASE"/>
    <property type="match status" value="1"/>
</dbReference>
<dbReference type="GO" id="GO:0008234">
    <property type="term" value="F:cysteine-type peptidase activity"/>
    <property type="evidence" value="ECO:0007669"/>
    <property type="project" value="InterPro"/>
</dbReference>
<evidence type="ECO:0000256" key="1">
    <source>
        <dbReference type="ARBA" id="ARBA00005234"/>
    </source>
</evidence>
<organism evidence="5 6">
    <name type="scientific">Dichanthelium oligosanthes</name>
    <dbReference type="NCBI Taxonomy" id="888268"/>
    <lineage>
        <taxon>Eukaryota</taxon>
        <taxon>Viridiplantae</taxon>
        <taxon>Streptophyta</taxon>
        <taxon>Embryophyta</taxon>
        <taxon>Tracheophyta</taxon>
        <taxon>Spermatophyta</taxon>
        <taxon>Magnoliopsida</taxon>
        <taxon>Liliopsida</taxon>
        <taxon>Poales</taxon>
        <taxon>Poaceae</taxon>
        <taxon>PACMAD clade</taxon>
        <taxon>Panicoideae</taxon>
        <taxon>Panicodae</taxon>
        <taxon>Paniceae</taxon>
        <taxon>Dichantheliinae</taxon>
        <taxon>Dichanthelium</taxon>
    </lineage>
</organism>
<dbReference type="STRING" id="888268.A0A1E5UYN5"/>
<dbReference type="InterPro" id="IPR038765">
    <property type="entry name" value="Papain-like_cys_pep_sf"/>
</dbReference>
<dbReference type="OrthoDB" id="682309at2759"/>
<reference evidence="5 6" key="1">
    <citation type="submission" date="2016-09" db="EMBL/GenBank/DDBJ databases">
        <title>The draft genome of Dichanthelium oligosanthes: A C3 panicoid grass species.</title>
        <authorList>
            <person name="Studer A.J."/>
            <person name="Schnable J.C."/>
            <person name="Brutnell T.P."/>
        </authorList>
    </citation>
    <scope>NUCLEOTIDE SEQUENCE [LARGE SCALE GENOMIC DNA]</scope>
    <source>
        <strain evidence="6">cv. Kellogg 1175</strain>
        <tissue evidence="5">Leaf</tissue>
    </source>
</reference>
<dbReference type="PANTHER" id="PTHR36479">
    <property type="entry name" value="ULP_PROTEASE DOMAIN-CONTAINING PROTEIN"/>
    <property type="match status" value="1"/>
</dbReference>
<evidence type="ECO:0000259" key="4">
    <source>
        <dbReference type="PROSITE" id="PS50600"/>
    </source>
</evidence>
<evidence type="ECO:0000256" key="2">
    <source>
        <dbReference type="ARBA" id="ARBA00022670"/>
    </source>
</evidence>
<dbReference type="GO" id="GO:0006508">
    <property type="term" value="P:proteolysis"/>
    <property type="evidence" value="ECO:0007669"/>
    <property type="project" value="UniProtKB-KW"/>
</dbReference>
<dbReference type="Proteomes" id="UP000095767">
    <property type="component" value="Unassembled WGS sequence"/>
</dbReference>
<dbReference type="PANTHER" id="PTHR36479:SF10">
    <property type="entry name" value="UBIQUITIN-LIKE PROTEASE FAMILY PROFILE DOMAIN-CONTAINING PROTEIN"/>
    <property type="match status" value="1"/>
</dbReference>
<dbReference type="Gene3D" id="3.40.395.10">
    <property type="entry name" value="Adenoviral Proteinase, Chain A"/>
    <property type="match status" value="1"/>
</dbReference>
<comment type="similarity">
    <text evidence="1">Belongs to the peptidase C48 family.</text>
</comment>
<accession>A0A1E5UYN5</accession>
<sequence length="264" mass="30499">MAFTPPKINIMKFIDHDIEDIPRSNLSFHMVHPFLNKKKVIISYPSFYVTLGHLAKSVKPARKLMSTVAEIGIFVIDGKKTKRAIKCIQPLRILVNTHTQFDLMETAEITLAFKRGTNHLDHQQMVMFPTVQMMKVNGEEIGHYFLIVLNMHDNRFEVLDSMRTLQDERLKTCCTTIIARIKILWATHYPETNKPIEDFELIDVGVPNQSNNHDCGFHMLMHTDVWDGRSTDVFEEKDIPTFTKSSHIGGLHTLTMEHMNGRPR</sequence>
<gene>
    <name evidence="5" type="ORF">BAE44_0021089</name>
</gene>
<keyword evidence="3" id="KW-0378">Hydrolase</keyword>
<dbReference type="AlphaFoldDB" id="A0A1E5UYN5"/>
<dbReference type="InterPro" id="IPR003653">
    <property type="entry name" value="Peptidase_C48_C"/>
</dbReference>
<comment type="caution">
    <text evidence="5">The sequence shown here is derived from an EMBL/GenBank/DDBJ whole genome shotgun (WGS) entry which is preliminary data.</text>
</comment>
<evidence type="ECO:0000256" key="3">
    <source>
        <dbReference type="ARBA" id="ARBA00022801"/>
    </source>
</evidence>
<keyword evidence="2" id="KW-0645">Protease</keyword>